<accession>A0ABV0U8W4</accession>
<proteinExistence type="predicted"/>
<dbReference type="EMBL" id="JAHRIQ010060078">
    <property type="protein sequence ID" value="MEQ2240980.1"/>
    <property type="molecule type" value="Genomic_DNA"/>
</dbReference>
<dbReference type="Proteomes" id="UP001482620">
    <property type="component" value="Unassembled WGS sequence"/>
</dbReference>
<gene>
    <name evidence="1" type="ORF">ILYODFUR_020696</name>
</gene>
<evidence type="ECO:0000313" key="1">
    <source>
        <dbReference type="EMBL" id="MEQ2240980.1"/>
    </source>
</evidence>
<protein>
    <submittedName>
        <fullName evidence="1">Uncharacterized protein</fullName>
    </submittedName>
</protein>
<reference evidence="1 2" key="1">
    <citation type="submission" date="2021-06" db="EMBL/GenBank/DDBJ databases">
        <authorList>
            <person name="Palmer J.M."/>
        </authorList>
    </citation>
    <scope>NUCLEOTIDE SEQUENCE [LARGE SCALE GENOMIC DNA]</scope>
    <source>
        <strain evidence="2">if_2019</strain>
        <tissue evidence="1">Muscle</tissue>
    </source>
</reference>
<keyword evidence="2" id="KW-1185">Reference proteome</keyword>
<evidence type="ECO:0000313" key="2">
    <source>
        <dbReference type="Proteomes" id="UP001482620"/>
    </source>
</evidence>
<organism evidence="1 2">
    <name type="scientific">Ilyodon furcidens</name>
    <name type="common">goldbreast splitfin</name>
    <dbReference type="NCBI Taxonomy" id="33524"/>
    <lineage>
        <taxon>Eukaryota</taxon>
        <taxon>Metazoa</taxon>
        <taxon>Chordata</taxon>
        <taxon>Craniata</taxon>
        <taxon>Vertebrata</taxon>
        <taxon>Euteleostomi</taxon>
        <taxon>Actinopterygii</taxon>
        <taxon>Neopterygii</taxon>
        <taxon>Teleostei</taxon>
        <taxon>Neoteleostei</taxon>
        <taxon>Acanthomorphata</taxon>
        <taxon>Ovalentaria</taxon>
        <taxon>Atherinomorphae</taxon>
        <taxon>Cyprinodontiformes</taxon>
        <taxon>Goodeidae</taxon>
        <taxon>Ilyodon</taxon>
    </lineage>
</organism>
<name>A0ABV0U8W4_9TELE</name>
<sequence length="82" mass="9117">MTFPMFSIPLSLSASINTEVHGIKTKLDQEQKLQLKHFYGQDHGPTGSTSFIQVSTAGLKLSPSDEHQVFSMFWNYPGTTKA</sequence>
<comment type="caution">
    <text evidence="1">The sequence shown here is derived from an EMBL/GenBank/DDBJ whole genome shotgun (WGS) entry which is preliminary data.</text>
</comment>